<dbReference type="RefSeq" id="WP_008421676.1">
    <property type="nucleotide sequence ID" value="NZ_AOIA01000035.1"/>
</dbReference>
<feature type="compositionally biased region" description="Basic and acidic residues" evidence="1">
    <location>
        <begin position="102"/>
        <end position="133"/>
    </location>
</feature>
<keyword evidence="3" id="KW-1185">Reference proteome</keyword>
<evidence type="ECO:0000313" key="2">
    <source>
        <dbReference type="EMBL" id="ELY63834.1"/>
    </source>
</evidence>
<organism evidence="2 3">
    <name type="scientific">Natronococcus jeotgali DSM 18795</name>
    <dbReference type="NCBI Taxonomy" id="1227498"/>
    <lineage>
        <taxon>Archaea</taxon>
        <taxon>Methanobacteriati</taxon>
        <taxon>Methanobacteriota</taxon>
        <taxon>Stenosarchaea group</taxon>
        <taxon>Halobacteria</taxon>
        <taxon>Halobacteriales</taxon>
        <taxon>Natrialbaceae</taxon>
        <taxon>Natronococcus</taxon>
    </lineage>
</organism>
<name>L9XPT7_9EURY</name>
<reference evidence="2 3" key="1">
    <citation type="journal article" date="2014" name="PLoS Genet.">
        <title>Phylogenetically driven sequencing of extremely halophilic archaea reveals strategies for static and dynamic osmo-response.</title>
        <authorList>
            <person name="Becker E.A."/>
            <person name="Seitzer P.M."/>
            <person name="Tritt A."/>
            <person name="Larsen D."/>
            <person name="Krusor M."/>
            <person name="Yao A.I."/>
            <person name="Wu D."/>
            <person name="Madern D."/>
            <person name="Eisen J.A."/>
            <person name="Darling A.E."/>
            <person name="Facciotti M.T."/>
        </authorList>
    </citation>
    <scope>NUCLEOTIDE SEQUENCE [LARGE SCALE GENOMIC DNA]</scope>
    <source>
        <strain evidence="2 3">DSM 18795</strain>
    </source>
</reference>
<protein>
    <submittedName>
        <fullName evidence="2">Uncharacterized protein</fullName>
    </submittedName>
</protein>
<dbReference type="EMBL" id="AOIA01000035">
    <property type="protein sequence ID" value="ELY63834.1"/>
    <property type="molecule type" value="Genomic_DNA"/>
</dbReference>
<sequence>MTEDLKERARQVGGEALAKRVELLETTINQMADSDSLDQKIRNASVPLPDSALEVMSPEEKQEDLLSIETEGDEKANVITETVEIPAPGSGAQEEGSSTITVERKGPANSYEDMREFEKANQRYIGRNEEDRANSSQDDDLDIPSPGSGGEDDDE</sequence>
<dbReference type="Proteomes" id="UP000011531">
    <property type="component" value="Unassembled WGS sequence"/>
</dbReference>
<comment type="caution">
    <text evidence="2">The sequence shown here is derived from an EMBL/GenBank/DDBJ whole genome shotgun (WGS) entry which is preliminary data.</text>
</comment>
<feature type="region of interest" description="Disordered" evidence="1">
    <location>
        <begin position="84"/>
        <end position="155"/>
    </location>
</feature>
<accession>L9XPT7</accession>
<dbReference type="STRING" id="1227498.C492_06931"/>
<gene>
    <name evidence="2" type="ORF">C492_06931</name>
</gene>
<proteinExistence type="predicted"/>
<dbReference type="AlphaFoldDB" id="L9XPT7"/>
<evidence type="ECO:0000256" key="1">
    <source>
        <dbReference type="SAM" id="MobiDB-lite"/>
    </source>
</evidence>
<evidence type="ECO:0000313" key="3">
    <source>
        <dbReference type="Proteomes" id="UP000011531"/>
    </source>
</evidence>